<feature type="compositionally biased region" description="Polar residues" evidence="1">
    <location>
        <begin position="751"/>
        <end position="767"/>
    </location>
</feature>
<feature type="compositionally biased region" description="Polar residues" evidence="1">
    <location>
        <begin position="490"/>
        <end position="499"/>
    </location>
</feature>
<dbReference type="Proteomes" id="UP001239445">
    <property type="component" value="Unassembled WGS sequence"/>
</dbReference>
<feature type="compositionally biased region" description="Basic residues" evidence="1">
    <location>
        <begin position="184"/>
        <end position="193"/>
    </location>
</feature>
<feature type="region of interest" description="Disordered" evidence="1">
    <location>
        <begin position="587"/>
        <end position="862"/>
    </location>
</feature>
<feature type="region of interest" description="Disordered" evidence="1">
    <location>
        <begin position="1"/>
        <end position="280"/>
    </location>
</feature>
<accession>A0AAJ0F7D1</accession>
<feature type="compositionally biased region" description="Polar residues" evidence="1">
    <location>
        <begin position="138"/>
        <end position="150"/>
    </location>
</feature>
<organism evidence="2 3">
    <name type="scientific">Echria macrotheca</name>
    <dbReference type="NCBI Taxonomy" id="438768"/>
    <lineage>
        <taxon>Eukaryota</taxon>
        <taxon>Fungi</taxon>
        <taxon>Dikarya</taxon>
        <taxon>Ascomycota</taxon>
        <taxon>Pezizomycotina</taxon>
        <taxon>Sordariomycetes</taxon>
        <taxon>Sordariomycetidae</taxon>
        <taxon>Sordariales</taxon>
        <taxon>Schizotheciaceae</taxon>
        <taxon>Echria</taxon>
    </lineage>
</organism>
<feature type="compositionally biased region" description="Basic and acidic residues" evidence="1">
    <location>
        <begin position="52"/>
        <end position="63"/>
    </location>
</feature>
<evidence type="ECO:0000256" key="1">
    <source>
        <dbReference type="SAM" id="MobiDB-lite"/>
    </source>
</evidence>
<sequence length="933" mass="98869">MDGAIPGAYPATPLGDLEPTPAPAAPVSAPVQPRQDHHHHHHHDHDHNKLHKPADPRGHKHTDSGVVFDSDPIRTAREHEKPRRQPEAPLPLSNFDPTAQNPVALPPAIPYAEPVEDRNVDFVKPIDKSETIDHRDNTTPPQKSANTDNTPPYWGSLPKSHRGGIYNTVTGHGSPTDDHDQHHHLPQRSGSKKAHVDGDTSDYPKGGVYNTVTGHGSHDEESQRHNGAPSSGLAAGGQRGSDAGALTGIVEEQDAQPSSEFAATETGRNDIARGFLPETATRDDAVLASSLGAIQKEPTVRAPVDADVSQSASEFPLKPSQKETVRGSSDAGSGDRDASIATAAAAGVGIAGMEEKNKRNKLKKREDPTTDAKNGYHSKDDAVHPAHHKDESRSGRRSSDEGSSGEKKHKLLGIFHRRKGSKSDKDQVHHEKPVETKEDRHHNHKKEAAAAAAGAGTYGVLHHKDAQKAKDRSASEPSAEKLDSHHAKRTSMNESSAATTGAYVMPAQGPGAETRHQMLHDSTHGSAPSPPERSSKRRSLTPPAPTAVTSEASTRSPSTQHSVSESAKYAGAGAAAGLGASVFAKNFDQSSKSSEPRARSSVTSPDSGVAPTTFENPREPPPTPANAVKGTRTPSPKAASPRTHAVVTDEPGNYNKLPSGTASGVKTSGRSSLDHKSASHSQEYSTLASGTASGMKSSLSSEQDEQASGDHDGPQSDSGLYNVLPSGTPSGVKVGSVSRPTRHSDLAETSRVGNGQDNKLATGTASGIDTEHAGQQDVSHTTRNVVAAPMPIHEKADKPVEKPASTAFPPPDMAKEMSPEVMPDSYREQSHPVDRSTHHAHTNRDYSPKTDVTEESRPQKSTMDPAVAAAAGAWAAKAGPSSGVPEQPKVTHMCEHCGRENDISSVFTKENISKMNKKHGSTGNWWQDAWTSS</sequence>
<dbReference type="AlphaFoldDB" id="A0AAJ0F7D1"/>
<feature type="compositionally biased region" description="Low complexity" evidence="1">
    <location>
        <begin position="339"/>
        <end position="352"/>
    </location>
</feature>
<reference evidence="2" key="1">
    <citation type="submission" date="2023-06" db="EMBL/GenBank/DDBJ databases">
        <title>Genome-scale phylogeny and comparative genomics of the fungal order Sordariales.</title>
        <authorList>
            <consortium name="Lawrence Berkeley National Laboratory"/>
            <person name="Hensen N."/>
            <person name="Bonometti L."/>
            <person name="Westerberg I."/>
            <person name="Brannstrom I.O."/>
            <person name="Guillou S."/>
            <person name="Cros-Aarteil S."/>
            <person name="Calhoun S."/>
            <person name="Haridas S."/>
            <person name="Kuo A."/>
            <person name="Mondo S."/>
            <person name="Pangilinan J."/>
            <person name="Riley R."/>
            <person name="Labutti K."/>
            <person name="Andreopoulos B."/>
            <person name="Lipzen A."/>
            <person name="Chen C."/>
            <person name="Yanf M."/>
            <person name="Daum C."/>
            <person name="Ng V."/>
            <person name="Clum A."/>
            <person name="Steindorff A."/>
            <person name="Ohm R."/>
            <person name="Martin F."/>
            <person name="Silar P."/>
            <person name="Natvig D."/>
            <person name="Lalanne C."/>
            <person name="Gautier V."/>
            <person name="Ament-Velasquez S.L."/>
            <person name="Kruys A."/>
            <person name="Hutchinson M.I."/>
            <person name="Powell A.J."/>
            <person name="Barry K."/>
            <person name="Miller A.N."/>
            <person name="Grigoriev I.V."/>
            <person name="Debuchy R."/>
            <person name="Gladieux P."/>
            <person name="Thoren M.H."/>
            <person name="Johannesson H."/>
        </authorList>
    </citation>
    <scope>NUCLEOTIDE SEQUENCE</scope>
    <source>
        <strain evidence="2">PSN4</strain>
    </source>
</reference>
<name>A0AAJ0F7D1_9PEZI</name>
<feature type="compositionally biased region" description="Basic and acidic residues" evidence="1">
    <location>
        <begin position="71"/>
        <end position="86"/>
    </location>
</feature>
<feature type="compositionally biased region" description="Basic and acidic residues" evidence="1">
    <location>
        <begin position="421"/>
        <end position="441"/>
    </location>
</feature>
<dbReference type="EMBL" id="MU839838">
    <property type="protein sequence ID" value="KAK1753253.1"/>
    <property type="molecule type" value="Genomic_DNA"/>
</dbReference>
<feature type="compositionally biased region" description="Polar residues" evidence="1">
    <location>
        <begin position="679"/>
        <end position="701"/>
    </location>
</feature>
<comment type="caution">
    <text evidence="2">The sequence shown here is derived from an EMBL/GenBank/DDBJ whole genome shotgun (WGS) entry which is preliminary data.</text>
</comment>
<feature type="compositionally biased region" description="Polar residues" evidence="1">
    <location>
        <begin position="715"/>
        <end position="729"/>
    </location>
</feature>
<keyword evidence="3" id="KW-1185">Reference proteome</keyword>
<evidence type="ECO:0000313" key="2">
    <source>
        <dbReference type="EMBL" id="KAK1753253.1"/>
    </source>
</evidence>
<feature type="compositionally biased region" description="Basic residues" evidence="1">
    <location>
        <begin position="407"/>
        <end position="420"/>
    </location>
</feature>
<feature type="compositionally biased region" description="Basic and acidic residues" evidence="1">
    <location>
        <begin position="377"/>
        <end position="406"/>
    </location>
</feature>
<protein>
    <submittedName>
        <fullName evidence="2">Uncharacterized protein</fullName>
    </submittedName>
</protein>
<feature type="compositionally biased region" description="Basic and acidic residues" evidence="1">
    <location>
        <begin position="115"/>
        <end position="137"/>
    </location>
</feature>
<feature type="region of interest" description="Disordered" evidence="1">
    <location>
        <begin position="295"/>
        <end position="571"/>
    </location>
</feature>
<gene>
    <name evidence="2" type="ORF">QBC47DRAFT_388076</name>
</gene>
<feature type="compositionally biased region" description="Basic and acidic residues" evidence="1">
    <location>
        <begin position="825"/>
        <end position="858"/>
    </location>
</feature>
<feature type="compositionally biased region" description="Basic and acidic residues" evidence="1">
    <location>
        <begin position="513"/>
        <end position="523"/>
    </location>
</feature>
<feature type="compositionally biased region" description="Polar residues" evidence="1">
    <location>
        <begin position="656"/>
        <end position="671"/>
    </location>
</feature>
<feature type="compositionally biased region" description="Basic and acidic residues" evidence="1">
    <location>
        <begin position="462"/>
        <end position="485"/>
    </location>
</feature>
<feature type="compositionally biased region" description="Basic and acidic residues" evidence="1">
    <location>
        <begin position="792"/>
        <end position="801"/>
    </location>
</feature>
<proteinExistence type="predicted"/>
<evidence type="ECO:0000313" key="3">
    <source>
        <dbReference type="Proteomes" id="UP001239445"/>
    </source>
</evidence>
<feature type="compositionally biased region" description="Basic residues" evidence="1">
    <location>
        <begin position="36"/>
        <end position="51"/>
    </location>
</feature>
<feature type="compositionally biased region" description="Polar residues" evidence="1">
    <location>
        <begin position="547"/>
        <end position="565"/>
    </location>
</feature>